<keyword evidence="1" id="KW-0479">Metal-binding</keyword>
<evidence type="ECO:0000256" key="5">
    <source>
        <dbReference type="PROSITE-ProRule" id="PRU00042"/>
    </source>
</evidence>
<dbReference type="InterPro" id="IPR013087">
    <property type="entry name" value="Znf_C2H2_type"/>
</dbReference>
<dbReference type="EMBL" id="KN835746">
    <property type="protein sequence ID" value="KIK34495.1"/>
    <property type="molecule type" value="Genomic_DNA"/>
</dbReference>
<accession>A0A0C9ZAI9</accession>
<dbReference type="HOGENOM" id="CLU_1273009_0_0_1"/>
<keyword evidence="2" id="KW-0677">Repeat</keyword>
<dbReference type="GO" id="GO:0008270">
    <property type="term" value="F:zinc ion binding"/>
    <property type="evidence" value="ECO:0007669"/>
    <property type="project" value="UniProtKB-KW"/>
</dbReference>
<dbReference type="PROSITE" id="PS50157">
    <property type="entry name" value="ZINC_FINGER_C2H2_2"/>
    <property type="match status" value="2"/>
</dbReference>
<dbReference type="Gene3D" id="3.30.160.60">
    <property type="entry name" value="Classic Zinc Finger"/>
    <property type="match status" value="1"/>
</dbReference>
<keyword evidence="4" id="KW-0862">Zinc</keyword>
<dbReference type="SMART" id="SM00355">
    <property type="entry name" value="ZnF_C2H2"/>
    <property type="match status" value="3"/>
</dbReference>
<protein>
    <recommendedName>
        <fullName evidence="6">C2H2-type domain-containing protein</fullName>
    </recommendedName>
</protein>
<organism evidence="7 8">
    <name type="scientific">Suillus luteus UH-Slu-Lm8-n1</name>
    <dbReference type="NCBI Taxonomy" id="930992"/>
    <lineage>
        <taxon>Eukaryota</taxon>
        <taxon>Fungi</taxon>
        <taxon>Dikarya</taxon>
        <taxon>Basidiomycota</taxon>
        <taxon>Agaricomycotina</taxon>
        <taxon>Agaricomycetes</taxon>
        <taxon>Agaricomycetidae</taxon>
        <taxon>Boletales</taxon>
        <taxon>Suillineae</taxon>
        <taxon>Suillaceae</taxon>
        <taxon>Suillus</taxon>
    </lineage>
</organism>
<dbReference type="Proteomes" id="UP000054485">
    <property type="component" value="Unassembled WGS sequence"/>
</dbReference>
<evidence type="ECO:0000313" key="7">
    <source>
        <dbReference type="EMBL" id="KIK34495.1"/>
    </source>
</evidence>
<evidence type="ECO:0000259" key="6">
    <source>
        <dbReference type="PROSITE" id="PS50157"/>
    </source>
</evidence>
<dbReference type="InterPro" id="IPR036236">
    <property type="entry name" value="Znf_C2H2_sf"/>
</dbReference>
<evidence type="ECO:0000256" key="4">
    <source>
        <dbReference type="ARBA" id="ARBA00022833"/>
    </source>
</evidence>
<evidence type="ECO:0000256" key="2">
    <source>
        <dbReference type="ARBA" id="ARBA00022737"/>
    </source>
</evidence>
<dbReference type="OrthoDB" id="654211at2759"/>
<keyword evidence="8" id="KW-1185">Reference proteome</keyword>
<dbReference type="GO" id="GO:0005634">
    <property type="term" value="C:nucleus"/>
    <property type="evidence" value="ECO:0007669"/>
    <property type="project" value="TreeGrafter"/>
</dbReference>
<gene>
    <name evidence="7" type="ORF">CY34DRAFT_17691</name>
</gene>
<dbReference type="GO" id="GO:0000981">
    <property type="term" value="F:DNA-binding transcription factor activity, RNA polymerase II-specific"/>
    <property type="evidence" value="ECO:0007669"/>
    <property type="project" value="TreeGrafter"/>
</dbReference>
<evidence type="ECO:0000256" key="1">
    <source>
        <dbReference type="ARBA" id="ARBA00022723"/>
    </source>
</evidence>
<dbReference type="SUPFAM" id="SSF57667">
    <property type="entry name" value="beta-beta-alpha zinc fingers"/>
    <property type="match status" value="1"/>
</dbReference>
<dbReference type="GO" id="GO:0043565">
    <property type="term" value="F:sequence-specific DNA binding"/>
    <property type="evidence" value="ECO:0007669"/>
    <property type="project" value="TreeGrafter"/>
</dbReference>
<sequence>MPATRRKSTPVECDICSKVICRRGDLPRHMQTHATNKEDLKLLCPISGCGHRTLQKSNLQTHIARHTGELKNCPDCTFANADPSQITEHRKEVHGHMPKPRRYFGRTASRRSAAAPYPSVRYLTPEVEIFASLYLNDLTFPEYAGFAPCGSRSLYAEASDTRLSDEFEELPVHTFTHLHPPTVPANLTTSHIDPQPQLLSGVIRPQANHSDGSQPYFRFQQLLSNEEFQSPSVAEQQIPS</sequence>
<keyword evidence="3 5" id="KW-0863">Zinc-finger</keyword>
<dbReference type="Pfam" id="PF00096">
    <property type="entry name" value="zf-C2H2"/>
    <property type="match status" value="1"/>
</dbReference>
<feature type="domain" description="C2H2-type" evidence="6">
    <location>
        <begin position="42"/>
        <end position="71"/>
    </location>
</feature>
<dbReference type="InParanoid" id="A0A0C9ZAI9"/>
<reference evidence="8" key="2">
    <citation type="submission" date="2015-01" db="EMBL/GenBank/DDBJ databases">
        <title>Evolutionary Origins and Diversification of the Mycorrhizal Mutualists.</title>
        <authorList>
            <consortium name="DOE Joint Genome Institute"/>
            <consortium name="Mycorrhizal Genomics Consortium"/>
            <person name="Kohler A."/>
            <person name="Kuo A."/>
            <person name="Nagy L.G."/>
            <person name="Floudas D."/>
            <person name="Copeland A."/>
            <person name="Barry K.W."/>
            <person name="Cichocki N."/>
            <person name="Veneault-Fourrey C."/>
            <person name="LaButti K."/>
            <person name="Lindquist E.A."/>
            <person name="Lipzen A."/>
            <person name="Lundell T."/>
            <person name="Morin E."/>
            <person name="Murat C."/>
            <person name="Riley R."/>
            <person name="Ohm R."/>
            <person name="Sun H."/>
            <person name="Tunlid A."/>
            <person name="Henrissat B."/>
            <person name="Grigoriev I.V."/>
            <person name="Hibbett D.S."/>
            <person name="Martin F."/>
        </authorList>
    </citation>
    <scope>NUCLEOTIDE SEQUENCE [LARGE SCALE GENOMIC DNA]</scope>
    <source>
        <strain evidence="8">UH-Slu-Lm8-n1</strain>
    </source>
</reference>
<feature type="domain" description="C2H2-type" evidence="6">
    <location>
        <begin position="11"/>
        <end position="38"/>
    </location>
</feature>
<dbReference type="AlphaFoldDB" id="A0A0C9ZAI9"/>
<dbReference type="PROSITE" id="PS00028">
    <property type="entry name" value="ZINC_FINGER_C2H2_1"/>
    <property type="match status" value="1"/>
</dbReference>
<dbReference type="STRING" id="930992.A0A0C9ZAI9"/>
<proteinExistence type="predicted"/>
<name>A0A0C9ZAI9_9AGAM</name>
<reference evidence="7 8" key="1">
    <citation type="submission" date="2014-04" db="EMBL/GenBank/DDBJ databases">
        <authorList>
            <consortium name="DOE Joint Genome Institute"/>
            <person name="Kuo A."/>
            <person name="Ruytinx J."/>
            <person name="Rineau F."/>
            <person name="Colpaert J."/>
            <person name="Kohler A."/>
            <person name="Nagy L.G."/>
            <person name="Floudas D."/>
            <person name="Copeland A."/>
            <person name="Barry K.W."/>
            <person name="Cichocki N."/>
            <person name="Veneault-Fourrey C."/>
            <person name="LaButti K."/>
            <person name="Lindquist E.A."/>
            <person name="Lipzen A."/>
            <person name="Lundell T."/>
            <person name="Morin E."/>
            <person name="Murat C."/>
            <person name="Sun H."/>
            <person name="Tunlid A."/>
            <person name="Henrissat B."/>
            <person name="Grigoriev I.V."/>
            <person name="Hibbett D.S."/>
            <person name="Martin F."/>
            <person name="Nordberg H.P."/>
            <person name="Cantor M.N."/>
            <person name="Hua S.X."/>
        </authorList>
    </citation>
    <scope>NUCLEOTIDE SEQUENCE [LARGE SCALE GENOMIC DNA]</scope>
    <source>
        <strain evidence="7 8">UH-Slu-Lm8-n1</strain>
    </source>
</reference>
<evidence type="ECO:0000313" key="8">
    <source>
        <dbReference type="Proteomes" id="UP000054485"/>
    </source>
</evidence>
<evidence type="ECO:0000256" key="3">
    <source>
        <dbReference type="ARBA" id="ARBA00022771"/>
    </source>
</evidence>
<dbReference type="PANTHER" id="PTHR24408:SF58">
    <property type="entry name" value="TRANSCRIPTION FACTOR (TFIIIA), PUTATIVE (AFU_ORTHOLOGUE AFUA_1G05150)-RELATED"/>
    <property type="match status" value="1"/>
</dbReference>
<dbReference type="PANTHER" id="PTHR24408">
    <property type="entry name" value="ZINC FINGER PROTEIN"/>
    <property type="match status" value="1"/>
</dbReference>